<dbReference type="InterPro" id="IPR009875">
    <property type="entry name" value="PilZ_domain"/>
</dbReference>
<feature type="domain" description="PilZ" evidence="1">
    <location>
        <begin position="14"/>
        <end position="95"/>
    </location>
</feature>
<evidence type="ECO:0000313" key="3">
    <source>
        <dbReference type="Proteomes" id="UP001597216"/>
    </source>
</evidence>
<dbReference type="SUPFAM" id="SSF141371">
    <property type="entry name" value="PilZ domain-like"/>
    <property type="match status" value="1"/>
</dbReference>
<gene>
    <name evidence="2" type="ORF">ACFQ27_00305</name>
</gene>
<organism evidence="2 3">
    <name type="scientific">Phenylobacterium conjunctum</name>
    <dbReference type="NCBI Taxonomy" id="1298959"/>
    <lineage>
        <taxon>Bacteria</taxon>
        <taxon>Pseudomonadati</taxon>
        <taxon>Pseudomonadota</taxon>
        <taxon>Alphaproteobacteria</taxon>
        <taxon>Caulobacterales</taxon>
        <taxon>Caulobacteraceae</taxon>
        <taxon>Phenylobacterium</taxon>
    </lineage>
</organism>
<reference evidence="3" key="1">
    <citation type="journal article" date="2019" name="Int. J. Syst. Evol. Microbiol.">
        <title>The Global Catalogue of Microorganisms (GCM) 10K type strain sequencing project: providing services to taxonomists for standard genome sequencing and annotation.</title>
        <authorList>
            <consortium name="The Broad Institute Genomics Platform"/>
            <consortium name="The Broad Institute Genome Sequencing Center for Infectious Disease"/>
            <person name="Wu L."/>
            <person name="Ma J."/>
        </authorList>
    </citation>
    <scope>NUCLEOTIDE SEQUENCE [LARGE SCALE GENOMIC DNA]</scope>
    <source>
        <strain evidence="3">CCUG 55074</strain>
    </source>
</reference>
<evidence type="ECO:0000259" key="1">
    <source>
        <dbReference type="Pfam" id="PF07238"/>
    </source>
</evidence>
<dbReference type="EMBL" id="JBHTLQ010000001">
    <property type="protein sequence ID" value="MFD1189004.1"/>
    <property type="molecule type" value="Genomic_DNA"/>
</dbReference>
<sequence length="98" mass="10834">MSDPSDAAHAAERARAKRRLRINENTPVMIYHEGRGLPGTVIDRSEAGFRVALVPRVRVDGQVVVEDVGGARRWTCKVIWQLGAHVGLERLDVEPPQA</sequence>
<comment type="caution">
    <text evidence="2">The sequence shown here is derived from an EMBL/GenBank/DDBJ whole genome shotgun (WGS) entry which is preliminary data.</text>
</comment>
<accession>A0ABW3SVQ4</accession>
<dbReference type="Pfam" id="PF07238">
    <property type="entry name" value="PilZ"/>
    <property type="match status" value="1"/>
</dbReference>
<name>A0ABW3SVQ4_9CAUL</name>
<keyword evidence="3" id="KW-1185">Reference proteome</keyword>
<dbReference type="RefSeq" id="WP_377351950.1">
    <property type="nucleotide sequence ID" value="NZ_JBHTLQ010000001.1"/>
</dbReference>
<dbReference type="Proteomes" id="UP001597216">
    <property type="component" value="Unassembled WGS sequence"/>
</dbReference>
<proteinExistence type="predicted"/>
<evidence type="ECO:0000313" key="2">
    <source>
        <dbReference type="EMBL" id="MFD1189004.1"/>
    </source>
</evidence>
<protein>
    <submittedName>
        <fullName evidence="2">PilZ domain-containing protein</fullName>
    </submittedName>
</protein>